<dbReference type="AlphaFoldDB" id="A0A2S2NN00"/>
<organism evidence="2">
    <name type="scientific">Schizaphis graminum</name>
    <name type="common">Green bug aphid</name>
    <dbReference type="NCBI Taxonomy" id="13262"/>
    <lineage>
        <taxon>Eukaryota</taxon>
        <taxon>Metazoa</taxon>
        <taxon>Ecdysozoa</taxon>
        <taxon>Arthropoda</taxon>
        <taxon>Hexapoda</taxon>
        <taxon>Insecta</taxon>
        <taxon>Pterygota</taxon>
        <taxon>Neoptera</taxon>
        <taxon>Paraneoptera</taxon>
        <taxon>Hemiptera</taxon>
        <taxon>Sternorrhyncha</taxon>
        <taxon>Aphidomorpha</taxon>
        <taxon>Aphidoidea</taxon>
        <taxon>Aphididae</taxon>
        <taxon>Aphidini</taxon>
        <taxon>Schizaphis</taxon>
    </lineage>
</organism>
<protein>
    <recommendedName>
        <fullName evidence="1">C2H2-type domain-containing protein</fullName>
    </recommendedName>
</protein>
<dbReference type="EMBL" id="GGMR01005889">
    <property type="protein sequence ID" value="MBY18508.1"/>
    <property type="molecule type" value="Transcribed_RNA"/>
</dbReference>
<dbReference type="PANTHER" id="PTHR31912">
    <property type="entry name" value="IP13529P"/>
    <property type="match status" value="1"/>
</dbReference>
<evidence type="ECO:0000313" key="2">
    <source>
        <dbReference type="EMBL" id="MBY18508.1"/>
    </source>
</evidence>
<evidence type="ECO:0000259" key="1">
    <source>
        <dbReference type="PROSITE" id="PS00028"/>
    </source>
</evidence>
<dbReference type="SMART" id="SM00355">
    <property type="entry name" value="ZnF_C2H2"/>
    <property type="match status" value="2"/>
</dbReference>
<gene>
    <name evidence="2" type="ORF">g.13417</name>
</gene>
<sequence>MPVCFICFVSVNSFKILIRHIKLFHSFEKIIEYKCIEPSCIRSYNSFDSFSRHLLNHTVVNQQFTSNSHIEPMQIVDNLHENTNEEPDIIPCSEISIQAFKDLVTKDAIILVSKWYDEMVVPRNKVQILINDIDVFNDKYMQILKKEVLGHLEKNNSDKNSISKVSGMFDVVNNPFIHLKTEYKRLKVLEELGVFIKPIEIAIGSRNKNITKNDNIVINLVNVNICFIPLRCIFKVFFEQPNVLKTVLKYFQHLNSMTGGIICSFVQSEVWKSKFQNNPDKIIIPFFLYFDEYETNNPLGAHAGKKKLGAVYVSFGSCFPPEFQSSLNYIFLALLFIANDRKQFGNQNIFKELINEINYLQSNGIIVNLENQNYTIYFSLALIIGDNLGLHSMLGFSESFNANYPCRFCLCSKIDCNYLVTQDDSKMRNIENYSQGIAIDNLSLTGINELCVWNQIDGFDAVHNYSVDLMHDILEGVCSYDLSGILFEFIINLKYFTLDTLNNRLQYFNYGPLEVQNKPQSISIDVIRNKKKLKMSASEMLCFSRHLGVIIGDLVPINSEFWQLYVLLRQIIQVVTLKSIQPGHDLLLKTLITEHHELYLKLFPTNLKPKYHHLLHYPLIMSKVGPVSHLWSMRYESKHRESKLTAHSITSRKNICYTLSVKHQLRLAYRLLSKTNALSLSFEASNIGKVIDISRNEIEKIENNIFNQTLNLNSMSFVSWVQVKGTRYTTKQRMIIIIDIKDMPIFVILKYIFFKFQCDIPFLIGQLINTIGFNEHLQAYEIKNSDELLCISFDSLLIEQSPCVCSTMSDGCTYVSCNF</sequence>
<dbReference type="InterPro" id="IPR013087">
    <property type="entry name" value="Znf_C2H2_type"/>
</dbReference>
<name>A0A2S2NN00_SCHGA</name>
<accession>A0A2S2NN00</accession>
<feature type="domain" description="C2H2-type" evidence="1">
    <location>
        <begin position="4"/>
        <end position="25"/>
    </location>
</feature>
<proteinExistence type="predicted"/>
<feature type="domain" description="C2H2-type" evidence="1">
    <location>
        <begin position="35"/>
        <end position="57"/>
    </location>
</feature>
<reference evidence="2" key="1">
    <citation type="submission" date="2018-04" db="EMBL/GenBank/DDBJ databases">
        <title>Transcriptome of Schizaphis graminum biotype I.</title>
        <authorList>
            <person name="Scully E.D."/>
            <person name="Geib S.M."/>
            <person name="Palmer N.A."/>
            <person name="Koch K."/>
            <person name="Bradshaw J."/>
            <person name="Heng-Moss T."/>
            <person name="Sarath G."/>
        </authorList>
    </citation>
    <scope>NUCLEOTIDE SEQUENCE</scope>
</reference>
<dbReference type="PROSITE" id="PS00028">
    <property type="entry name" value="ZINC_FINGER_C2H2_1"/>
    <property type="match status" value="2"/>
</dbReference>
<dbReference type="PANTHER" id="PTHR31912:SF34">
    <property type="entry name" value="NOTOCHORD-RELATED PROTEIN"/>
    <property type="match status" value="1"/>
</dbReference>